<dbReference type="EMBL" id="CAUYUJ010018394">
    <property type="protein sequence ID" value="CAK0883286.1"/>
    <property type="molecule type" value="Genomic_DNA"/>
</dbReference>
<feature type="region of interest" description="Disordered" evidence="1">
    <location>
        <begin position="63"/>
        <end position="100"/>
    </location>
</feature>
<dbReference type="Proteomes" id="UP001189429">
    <property type="component" value="Unassembled WGS sequence"/>
</dbReference>
<evidence type="ECO:0000313" key="2">
    <source>
        <dbReference type="EMBL" id="CAK0883286.1"/>
    </source>
</evidence>
<keyword evidence="3" id="KW-1185">Reference proteome</keyword>
<feature type="compositionally biased region" description="Basic and acidic residues" evidence="1">
    <location>
        <begin position="78"/>
        <end position="88"/>
    </location>
</feature>
<evidence type="ECO:0000256" key="1">
    <source>
        <dbReference type="SAM" id="MobiDB-lite"/>
    </source>
</evidence>
<evidence type="ECO:0000313" key="3">
    <source>
        <dbReference type="Proteomes" id="UP001189429"/>
    </source>
</evidence>
<organism evidence="2 3">
    <name type="scientific">Prorocentrum cordatum</name>
    <dbReference type="NCBI Taxonomy" id="2364126"/>
    <lineage>
        <taxon>Eukaryota</taxon>
        <taxon>Sar</taxon>
        <taxon>Alveolata</taxon>
        <taxon>Dinophyceae</taxon>
        <taxon>Prorocentrales</taxon>
        <taxon>Prorocentraceae</taxon>
        <taxon>Prorocentrum</taxon>
    </lineage>
</organism>
<comment type="caution">
    <text evidence="2">The sequence shown here is derived from an EMBL/GenBank/DDBJ whole genome shotgun (WGS) entry which is preliminary data.</text>
</comment>
<feature type="region of interest" description="Disordered" evidence="1">
    <location>
        <begin position="117"/>
        <end position="138"/>
    </location>
</feature>
<reference evidence="2" key="1">
    <citation type="submission" date="2023-10" db="EMBL/GenBank/DDBJ databases">
        <authorList>
            <person name="Chen Y."/>
            <person name="Shah S."/>
            <person name="Dougan E. K."/>
            <person name="Thang M."/>
            <person name="Chan C."/>
        </authorList>
    </citation>
    <scope>NUCLEOTIDE SEQUENCE [LARGE SCALE GENOMIC DNA]</scope>
</reference>
<protein>
    <submittedName>
        <fullName evidence="2">Uncharacterized protein</fullName>
    </submittedName>
</protein>
<sequence length="138" mass="14338">MLLCVFEGSVLRNVRPGRLPVPFHHGVWPPLTSWRSRPSAAAAERHDLGGSFLAALDSAARRGALPGARGVPHGRGGGRREARGRDGPQRGGGVWRRAPRGLGEASDVRCVRGRGASRAFRGGCPAGPRAPAARGGAA</sequence>
<name>A0ABN9WC22_9DINO</name>
<proteinExistence type="predicted"/>
<gene>
    <name evidence="2" type="ORF">PCOR1329_LOCUS65532</name>
</gene>
<accession>A0ABN9WC22</accession>